<evidence type="ECO:0000313" key="2">
    <source>
        <dbReference type="EMBL" id="KAK4306447.1"/>
    </source>
</evidence>
<name>A0AAE1PFG3_9EUCA</name>
<proteinExistence type="predicted"/>
<accession>A0AAE1PFG3</accession>
<comment type="caution">
    <text evidence="2">The sequence shown here is derived from an EMBL/GenBank/DDBJ whole genome shotgun (WGS) entry which is preliminary data.</text>
</comment>
<reference evidence="2" key="1">
    <citation type="submission" date="2023-11" db="EMBL/GenBank/DDBJ databases">
        <title>Genome assemblies of two species of porcelain crab, Petrolisthes cinctipes and Petrolisthes manimaculis (Anomura: Porcellanidae).</title>
        <authorList>
            <person name="Angst P."/>
        </authorList>
    </citation>
    <scope>NUCLEOTIDE SEQUENCE</scope>
    <source>
        <strain evidence="2">PB745_02</strain>
        <tissue evidence="2">Gill</tissue>
    </source>
</reference>
<sequence length="104" mass="12412">MALLHERRTVKGCSTSAWTWLTSPMRNRQVRPQRLQVKFWSRLGAGVSWFFHLCLIFFRLALRESSKTETALWVVYRQTSLFAPRVDHWQWSMRQAPNVFLKVS</sequence>
<evidence type="ECO:0000313" key="3">
    <source>
        <dbReference type="Proteomes" id="UP001292094"/>
    </source>
</evidence>
<keyword evidence="1" id="KW-0472">Membrane</keyword>
<gene>
    <name evidence="2" type="ORF">Pmani_021724</name>
</gene>
<dbReference type="EMBL" id="JAWZYT010002131">
    <property type="protein sequence ID" value="KAK4306447.1"/>
    <property type="molecule type" value="Genomic_DNA"/>
</dbReference>
<feature type="transmembrane region" description="Helical" evidence="1">
    <location>
        <begin position="39"/>
        <end position="62"/>
    </location>
</feature>
<dbReference type="Proteomes" id="UP001292094">
    <property type="component" value="Unassembled WGS sequence"/>
</dbReference>
<organism evidence="2 3">
    <name type="scientific">Petrolisthes manimaculis</name>
    <dbReference type="NCBI Taxonomy" id="1843537"/>
    <lineage>
        <taxon>Eukaryota</taxon>
        <taxon>Metazoa</taxon>
        <taxon>Ecdysozoa</taxon>
        <taxon>Arthropoda</taxon>
        <taxon>Crustacea</taxon>
        <taxon>Multicrustacea</taxon>
        <taxon>Malacostraca</taxon>
        <taxon>Eumalacostraca</taxon>
        <taxon>Eucarida</taxon>
        <taxon>Decapoda</taxon>
        <taxon>Pleocyemata</taxon>
        <taxon>Anomura</taxon>
        <taxon>Galatheoidea</taxon>
        <taxon>Porcellanidae</taxon>
        <taxon>Petrolisthes</taxon>
    </lineage>
</organism>
<protein>
    <submittedName>
        <fullName evidence="2">Uncharacterized protein</fullName>
    </submittedName>
</protein>
<evidence type="ECO:0000256" key="1">
    <source>
        <dbReference type="SAM" id="Phobius"/>
    </source>
</evidence>
<keyword evidence="1" id="KW-1133">Transmembrane helix</keyword>
<dbReference type="AlphaFoldDB" id="A0AAE1PFG3"/>
<keyword evidence="1" id="KW-0812">Transmembrane</keyword>
<keyword evidence="3" id="KW-1185">Reference proteome</keyword>